<proteinExistence type="predicted"/>
<keyword evidence="2" id="KW-1185">Reference proteome</keyword>
<comment type="caution">
    <text evidence="1">The sequence shown here is derived from an EMBL/GenBank/DDBJ whole genome shotgun (WGS) entry which is preliminary data.</text>
</comment>
<gene>
    <name evidence="1" type="ORF">ACFQNF_19545</name>
</gene>
<evidence type="ECO:0000313" key="2">
    <source>
        <dbReference type="Proteomes" id="UP001596473"/>
    </source>
</evidence>
<reference evidence="2" key="1">
    <citation type="journal article" date="2019" name="Int. J. Syst. Evol. Microbiol.">
        <title>The Global Catalogue of Microorganisms (GCM) 10K type strain sequencing project: providing services to taxonomists for standard genome sequencing and annotation.</title>
        <authorList>
            <consortium name="The Broad Institute Genomics Platform"/>
            <consortium name="The Broad Institute Genome Sequencing Center for Infectious Disease"/>
            <person name="Wu L."/>
            <person name="Ma J."/>
        </authorList>
    </citation>
    <scope>NUCLEOTIDE SEQUENCE [LARGE SCALE GENOMIC DNA]</scope>
    <source>
        <strain evidence="2">CCUG 62945</strain>
    </source>
</reference>
<sequence length="104" mass="11410">MRAVKTLTVGDISFEVRELTVADIRLWLQELINSAEPDLVAEALFNDISLADIPRLSSLTMAQVETMTPSELRQVIDAAKGVNADFFTLRNKLIQAARVLPAAA</sequence>
<protein>
    <submittedName>
        <fullName evidence="1">Uncharacterized protein</fullName>
    </submittedName>
</protein>
<dbReference type="Proteomes" id="UP001596473">
    <property type="component" value="Unassembled WGS sequence"/>
</dbReference>
<accession>A0ABW2R2A7</accession>
<dbReference type="RefSeq" id="WP_380189831.1">
    <property type="nucleotide sequence ID" value="NZ_JBHTBQ010000044.1"/>
</dbReference>
<organism evidence="1 2">
    <name type="scientific">Iodobacter arcticus</name>
    <dbReference type="NCBI Taxonomy" id="590593"/>
    <lineage>
        <taxon>Bacteria</taxon>
        <taxon>Pseudomonadati</taxon>
        <taxon>Pseudomonadota</taxon>
        <taxon>Betaproteobacteria</taxon>
        <taxon>Neisseriales</taxon>
        <taxon>Chitinibacteraceae</taxon>
        <taxon>Iodobacter</taxon>
    </lineage>
</organism>
<name>A0ABW2R2A7_9NEIS</name>
<evidence type="ECO:0000313" key="1">
    <source>
        <dbReference type="EMBL" id="MFC7422057.1"/>
    </source>
</evidence>
<dbReference type="EMBL" id="JBHTBQ010000044">
    <property type="protein sequence ID" value="MFC7422057.1"/>
    <property type="molecule type" value="Genomic_DNA"/>
</dbReference>